<dbReference type="SUPFAM" id="SSF53448">
    <property type="entry name" value="Nucleotide-diphospho-sugar transferases"/>
    <property type="match status" value="1"/>
</dbReference>
<dbReference type="PANTHER" id="PTHR46390">
    <property type="entry name" value="MANNOSE-1-PHOSPHATE GUANYLYLTRANSFERASE"/>
    <property type="match status" value="1"/>
</dbReference>
<feature type="domain" description="Nucleotidyl transferase" evidence="1">
    <location>
        <begin position="14"/>
        <end position="293"/>
    </location>
</feature>
<dbReference type="Proteomes" id="UP000624701">
    <property type="component" value="Unassembled WGS sequence"/>
</dbReference>
<keyword evidence="2" id="KW-0548">Nucleotidyltransferase</keyword>
<dbReference type="PANTHER" id="PTHR46390:SF1">
    <property type="entry name" value="MANNOSE-1-PHOSPHATE GUANYLYLTRANSFERASE"/>
    <property type="match status" value="1"/>
</dbReference>
<dbReference type="InterPro" id="IPR049577">
    <property type="entry name" value="GMPP_N"/>
</dbReference>
<protein>
    <submittedName>
        <fullName evidence="2">Mannose-1-phosphate guanylyltransferase</fullName>
    </submittedName>
</protein>
<sequence>MGKINLMKNKDYYAILMAGGVGSRFWPVSTQDFPKQFHDMLGTGDTLIQKTFNRLASLIPEENIFILTNERYNDLVYRQLPSVTKRQVVLEPAMRNTAPCILYASLKIHKENPDAVMIVAPSDHWIEDENAFTQNVRQAFEYCSNNDALMTLGITPTFPNTGYGYIEYDKDSTSNIKSVNQFREKPNYDTAKSFLSQGNFLWNAGIFMWSAKTVISVFQKNQPELYQLFEAGISVYNTENEYDFISNNYGKAENISVDYAIMEKSKNVYVIPATFDWNDLGTWGSLYDKLEKDNTGNAVVNAKTLTTDASGNMIRTKHNKVVVVDGLEDYIIVDKDEVLLIFPKTKEQDIKKVLQSVKDKFGEQYG</sequence>
<reference evidence="3" key="1">
    <citation type="journal article" date="2019" name="Int. J. Syst. Evol. Microbiol.">
        <title>The Global Catalogue of Microorganisms (GCM) 10K type strain sequencing project: providing services to taxonomists for standard genome sequencing and annotation.</title>
        <authorList>
            <consortium name="The Broad Institute Genomics Platform"/>
            <consortium name="The Broad Institute Genome Sequencing Center for Infectious Disease"/>
            <person name="Wu L."/>
            <person name="Ma J."/>
        </authorList>
    </citation>
    <scope>NUCLEOTIDE SEQUENCE [LARGE SCALE GENOMIC DNA]</scope>
    <source>
        <strain evidence="3">CCM 8681</strain>
    </source>
</reference>
<dbReference type="SUPFAM" id="SSF159283">
    <property type="entry name" value="Guanosine diphospho-D-mannose pyrophosphorylase/mannose-6-phosphate isomerase linker domain"/>
    <property type="match status" value="1"/>
</dbReference>
<dbReference type="InterPro" id="IPR005835">
    <property type="entry name" value="NTP_transferase_dom"/>
</dbReference>
<evidence type="ECO:0000313" key="2">
    <source>
        <dbReference type="EMBL" id="GGI58336.1"/>
    </source>
</evidence>
<accession>A0ABQ2C2A4</accession>
<dbReference type="InterPro" id="IPR029044">
    <property type="entry name" value="Nucleotide-diphossugar_trans"/>
</dbReference>
<evidence type="ECO:0000313" key="3">
    <source>
        <dbReference type="Proteomes" id="UP000624701"/>
    </source>
</evidence>
<dbReference type="CDD" id="cd02509">
    <property type="entry name" value="GDP-M1P_Guanylyltransferase"/>
    <property type="match status" value="1"/>
</dbReference>
<proteinExistence type="predicted"/>
<organism evidence="2 3">
    <name type="scientific">Winogradskyella haliclonae</name>
    <dbReference type="NCBI Taxonomy" id="2048558"/>
    <lineage>
        <taxon>Bacteria</taxon>
        <taxon>Pseudomonadati</taxon>
        <taxon>Bacteroidota</taxon>
        <taxon>Flavobacteriia</taxon>
        <taxon>Flavobacteriales</taxon>
        <taxon>Flavobacteriaceae</taxon>
        <taxon>Winogradskyella</taxon>
    </lineage>
</organism>
<dbReference type="Pfam" id="PF00483">
    <property type="entry name" value="NTP_transferase"/>
    <property type="match status" value="1"/>
</dbReference>
<comment type="caution">
    <text evidence="2">The sequence shown here is derived from an EMBL/GenBank/DDBJ whole genome shotgun (WGS) entry which is preliminary data.</text>
</comment>
<dbReference type="EMBL" id="BMDQ01000004">
    <property type="protein sequence ID" value="GGI58336.1"/>
    <property type="molecule type" value="Genomic_DNA"/>
</dbReference>
<keyword evidence="3" id="KW-1185">Reference proteome</keyword>
<keyword evidence="2" id="KW-0808">Transferase</keyword>
<dbReference type="InterPro" id="IPR051161">
    <property type="entry name" value="Mannose-6P_isomerase_type2"/>
</dbReference>
<name>A0ABQ2C2A4_9FLAO</name>
<dbReference type="Gene3D" id="3.90.550.10">
    <property type="entry name" value="Spore Coat Polysaccharide Biosynthesis Protein SpsA, Chain A"/>
    <property type="match status" value="1"/>
</dbReference>
<evidence type="ECO:0000259" key="1">
    <source>
        <dbReference type="Pfam" id="PF00483"/>
    </source>
</evidence>
<gene>
    <name evidence="2" type="primary">manC</name>
    <name evidence="2" type="ORF">GCM10011444_26450</name>
</gene>
<dbReference type="GO" id="GO:0016779">
    <property type="term" value="F:nucleotidyltransferase activity"/>
    <property type="evidence" value="ECO:0007669"/>
    <property type="project" value="UniProtKB-KW"/>
</dbReference>